<evidence type="ECO:0000313" key="3">
    <source>
        <dbReference type="EMBL" id="CAF3591773.1"/>
    </source>
</evidence>
<dbReference type="EMBL" id="CAJNOK010001364">
    <property type="protein sequence ID" value="CAF0808022.1"/>
    <property type="molecule type" value="Genomic_DNA"/>
</dbReference>
<reference evidence="2" key="1">
    <citation type="submission" date="2021-02" db="EMBL/GenBank/DDBJ databases">
        <authorList>
            <person name="Nowell W R."/>
        </authorList>
    </citation>
    <scope>NUCLEOTIDE SEQUENCE</scope>
</reference>
<evidence type="ECO:0000313" key="4">
    <source>
        <dbReference type="Proteomes" id="UP000677228"/>
    </source>
</evidence>
<feature type="region of interest" description="Disordered" evidence="1">
    <location>
        <begin position="35"/>
        <end position="134"/>
    </location>
</feature>
<dbReference type="EMBL" id="CAJOBA010001364">
    <property type="protein sequence ID" value="CAF3591773.1"/>
    <property type="molecule type" value="Genomic_DNA"/>
</dbReference>
<dbReference type="Proteomes" id="UP000682733">
    <property type="component" value="Unassembled WGS sequence"/>
</dbReference>
<feature type="compositionally biased region" description="Pro residues" evidence="1">
    <location>
        <begin position="39"/>
        <end position="51"/>
    </location>
</feature>
<accession>A0A8S2D075</accession>
<dbReference type="AlphaFoldDB" id="A0A8S2D075"/>
<evidence type="ECO:0000313" key="2">
    <source>
        <dbReference type="EMBL" id="CAF0808022.1"/>
    </source>
</evidence>
<feature type="compositionally biased region" description="Polar residues" evidence="1">
    <location>
        <begin position="110"/>
        <end position="133"/>
    </location>
</feature>
<feature type="compositionally biased region" description="Low complexity" evidence="1">
    <location>
        <begin position="52"/>
        <end position="67"/>
    </location>
</feature>
<sequence>MYMPFPSMYMPYNYPPYYYGNMNSNPYMSQSHQQYQYYPPHPQQPYLPLPPLSQQQQQQYQSQYGPPYLFPPQRPPLLYQTPPPPPPPLSSQQNESPRNTDLNIRECESPKSTTSTIVPLTVLPNHSHSQSSGVDLEDKSMKFIQKTLNIAFNNMSNSTSNIDDLLSTALEKLDIKHNMSTSLSSTKTGIVLAKNSQYLTNRSTQTISHDNNDLLLEYAAKCCKSVQNLLENYTCLLKEGLSITDSLKRLAATGDALYHTSTMLNHLIRTRENLNIIEENFGTDIPFSTELINEYRLRKQSKTPITTATILPHLAKTSVNVIKSSLVPTISQTPQQSITHSSLSYESRESELKHISFSLREIYPPSSK</sequence>
<dbReference type="Proteomes" id="UP000677228">
    <property type="component" value="Unassembled WGS sequence"/>
</dbReference>
<feature type="compositionally biased region" description="Pro residues" evidence="1">
    <location>
        <begin position="68"/>
        <end position="89"/>
    </location>
</feature>
<organism evidence="2 4">
    <name type="scientific">Didymodactylos carnosus</name>
    <dbReference type="NCBI Taxonomy" id="1234261"/>
    <lineage>
        <taxon>Eukaryota</taxon>
        <taxon>Metazoa</taxon>
        <taxon>Spiralia</taxon>
        <taxon>Gnathifera</taxon>
        <taxon>Rotifera</taxon>
        <taxon>Eurotatoria</taxon>
        <taxon>Bdelloidea</taxon>
        <taxon>Philodinida</taxon>
        <taxon>Philodinidae</taxon>
        <taxon>Didymodactylos</taxon>
    </lineage>
</organism>
<name>A0A8S2D075_9BILA</name>
<evidence type="ECO:0000256" key="1">
    <source>
        <dbReference type="SAM" id="MobiDB-lite"/>
    </source>
</evidence>
<protein>
    <submittedName>
        <fullName evidence="2">Uncharacterized protein</fullName>
    </submittedName>
</protein>
<comment type="caution">
    <text evidence="2">The sequence shown here is derived from an EMBL/GenBank/DDBJ whole genome shotgun (WGS) entry which is preliminary data.</text>
</comment>
<proteinExistence type="predicted"/>
<gene>
    <name evidence="2" type="ORF">OVA965_LOCUS5001</name>
    <name evidence="3" type="ORF">TMI583_LOCUS4999</name>
</gene>